<keyword evidence="1" id="KW-1133">Transmembrane helix</keyword>
<feature type="transmembrane region" description="Helical" evidence="1">
    <location>
        <begin position="104"/>
        <end position="130"/>
    </location>
</feature>
<dbReference type="GO" id="GO:0016491">
    <property type="term" value="F:oxidoreductase activity"/>
    <property type="evidence" value="ECO:0007669"/>
    <property type="project" value="InterPro"/>
</dbReference>
<dbReference type="Pfam" id="PF04116">
    <property type="entry name" value="FA_hydroxylase"/>
    <property type="match status" value="1"/>
</dbReference>
<keyword evidence="4" id="KW-1185">Reference proteome</keyword>
<accession>A0A916R6L1</accession>
<dbReference type="EMBL" id="BMKA01000013">
    <property type="protein sequence ID" value="GGA34150.1"/>
    <property type="molecule type" value="Genomic_DNA"/>
</dbReference>
<dbReference type="GO" id="GO:0005506">
    <property type="term" value="F:iron ion binding"/>
    <property type="evidence" value="ECO:0007669"/>
    <property type="project" value="InterPro"/>
</dbReference>
<dbReference type="InterPro" id="IPR006694">
    <property type="entry name" value="Fatty_acid_hydroxylase"/>
</dbReference>
<dbReference type="Proteomes" id="UP000628017">
    <property type="component" value="Unassembled WGS sequence"/>
</dbReference>
<proteinExistence type="predicted"/>
<feature type="transmembrane region" description="Helical" evidence="1">
    <location>
        <begin position="22"/>
        <end position="44"/>
    </location>
</feature>
<name>A0A916R6L1_9RHOB</name>
<dbReference type="GO" id="GO:0008610">
    <property type="term" value="P:lipid biosynthetic process"/>
    <property type="evidence" value="ECO:0007669"/>
    <property type="project" value="InterPro"/>
</dbReference>
<dbReference type="RefSeq" id="WP_188679000.1">
    <property type="nucleotide sequence ID" value="NZ_BMKA01000013.1"/>
</dbReference>
<keyword evidence="1" id="KW-0812">Transmembrane</keyword>
<protein>
    <recommendedName>
        <fullName evidence="2">Fatty acid hydroxylase domain-containing protein</fullName>
    </recommendedName>
</protein>
<gene>
    <name evidence="3" type="ORF">GCM10011498_39170</name>
</gene>
<reference evidence="3" key="1">
    <citation type="journal article" date="2014" name="Int. J. Syst. Evol. Microbiol.">
        <title>Complete genome sequence of Corynebacterium casei LMG S-19264T (=DSM 44701T), isolated from a smear-ripened cheese.</title>
        <authorList>
            <consortium name="US DOE Joint Genome Institute (JGI-PGF)"/>
            <person name="Walter F."/>
            <person name="Albersmeier A."/>
            <person name="Kalinowski J."/>
            <person name="Ruckert C."/>
        </authorList>
    </citation>
    <scope>NUCLEOTIDE SEQUENCE</scope>
    <source>
        <strain evidence="3">CGMCC 1.15880</strain>
    </source>
</reference>
<keyword evidence="1" id="KW-0472">Membrane</keyword>
<evidence type="ECO:0000259" key="2">
    <source>
        <dbReference type="Pfam" id="PF04116"/>
    </source>
</evidence>
<sequence>MASIDQPALSPTTRAIGYRFRLLYGHFSIQLMTLILLVATVYTALHWEPLFLLLIPAGIGGQMLTEYSIHRHIFHLPPPRNQRLFDLLYLCHYGHHDFPTNTKLFFVPIWFMLPVLVAGFLIYWAIFALLGFDSALPMAVAFVFVGHVLTFLGYEWYHMTAHLNIRKFAPEVAVTRRHNIHHFKDFTRMFHVSYGGQIIDRAMGTAIDPDTRERLSRSEFIRTLGMKPDDPRLIRARDRFAGKLGLSERQIQSARR</sequence>
<reference evidence="3" key="2">
    <citation type="submission" date="2020-09" db="EMBL/GenBank/DDBJ databases">
        <authorList>
            <person name="Sun Q."/>
            <person name="Zhou Y."/>
        </authorList>
    </citation>
    <scope>NUCLEOTIDE SEQUENCE</scope>
    <source>
        <strain evidence="3">CGMCC 1.15880</strain>
    </source>
</reference>
<feature type="transmembrane region" description="Helical" evidence="1">
    <location>
        <begin position="50"/>
        <end position="69"/>
    </location>
</feature>
<comment type="caution">
    <text evidence="3">The sequence shown here is derived from an EMBL/GenBank/DDBJ whole genome shotgun (WGS) entry which is preliminary data.</text>
</comment>
<feature type="domain" description="Fatty acid hydroxylase" evidence="2">
    <location>
        <begin position="58"/>
        <end position="205"/>
    </location>
</feature>
<feature type="transmembrane region" description="Helical" evidence="1">
    <location>
        <begin position="136"/>
        <end position="157"/>
    </location>
</feature>
<evidence type="ECO:0000256" key="1">
    <source>
        <dbReference type="SAM" id="Phobius"/>
    </source>
</evidence>
<organism evidence="3 4">
    <name type="scientific">Neptunicoccus cionae</name>
    <dbReference type="NCBI Taxonomy" id="2035344"/>
    <lineage>
        <taxon>Bacteria</taxon>
        <taxon>Pseudomonadati</taxon>
        <taxon>Pseudomonadota</taxon>
        <taxon>Alphaproteobacteria</taxon>
        <taxon>Rhodobacterales</taxon>
        <taxon>Paracoccaceae</taxon>
        <taxon>Neptunicoccus</taxon>
    </lineage>
</organism>
<evidence type="ECO:0000313" key="4">
    <source>
        <dbReference type="Proteomes" id="UP000628017"/>
    </source>
</evidence>
<evidence type="ECO:0000313" key="3">
    <source>
        <dbReference type="EMBL" id="GGA34150.1"/>
    </source>
</evidence>
<dbReference type="AlphaFoldDB" id="A0A916R6L1"/>